<accession>A0A2S6ALX8</accession>
<dbReference type="SUPFAM" id="SSF53067">
    <property type="entry name" value="Actin-like ATPase domain"/>
    <property type="match status" value="1"/>
</dbReference>
<protein>
    <submittedName>
        <fullName evidence="2">Sugar kinase</fullName>
    </submittedName>
</protein>
<keyword evidence="2" id="KW-0808">Transferase</keyword>
<dbReference type="Gene3D" id="3.30.420.40">
    <property type="match status" value="2"/>
</dbReference>
<dbReference type="AlphaFoldDB" id="A0A2S6ALX8"/>
<dbReference type="RefSeq" id="WP_104374746.1">
    <property type="nucleotide sequence ID" value="NZ_PSZC01000015.1"/>
</dbReference>
<dbReference type="PANTHER" id="PTHR18964">
    <property type="entry name" value="ROK (REPRESSOR, ORF, KINASE) FAMILY"/>
    <property type="match status" value="1"/>
</dbReference>
<proteinExistence type="inferred from homology"/>
<evidence type="ECO:0000313" key="3">
    <source>
        <dbReference type="Proteomes" id="UP000239874"/>
    </source>
</evidence>
<dbReference type="Gene3D" id="1.10.10.10">
    <property type="entry name" value="Winged helix-like DNA-binding domain superfamily/Winged helix DNA-binding domain"/>
    <property type="match status" value="1"/>
</dbReference>
<evidence type="ECO:0000313" key="2">
    <source>
        <dbReference type="EMBL" id="PPJ36230.1"/>
    </source>
</evidence>
<comment type="caution">
    <text evidence="2">The sequence shown here is derived from an EMBL/GenBank/DDBJ whole genome shotgun (WGS) entry which is preliminary data.</text>
</comment>
<sequence length="403" mass="42069">MRPARGWPTAAGAVLRAILELGGASRSVVAAHAGLSPATVTSRTRALLEAGLVREAPQLDRSQRVGRPHSPLELDRRNAVAAIHFAATQTRVAVVDIAGTIVASALVPHRTLEGADLVADAAAALAALRRDLPEDTRLSGVGVATGGWVDPDAGVVLSHPLLRLQDTLVRDVLAQLTGLPVELDSHARAMVHAEQLFGALDFDSSAAVLFVGNVIDAAFAVDGRVHYGPGSSAGSLATLVPADLGPGGPGPLDTYSDRSLERRAAGLALVTEPTIPALIAAAETDPRARALFEDRARGLAAVAAALLDVLNPETLIITDRAFTTLPAVRATYIDAITARTQVRSARHRIIGTSFPSRSLETAAAAVLLHRVYADPLTVTADGFGVHRKEEAAPRFESPRFESG</sequence>
<dbReference type="Pfam" id="PF13412">
    <property type="entry name" value="HTH_24"/>
    <property type="match status" value="1"/>
</dbReference>
<name>A0A2S6ALX8_9NOCA</name>
<dbReference type="PANTHER" id="PTHR18964:SF149">
    <property type="entry name" value="BIFUNCTIONAL UDP-N-ACETYLGLUCOSAMINE 2-EPIMERASE_N-ACETYLMANNOSAMINE KINASE"/>
    <property type="match status" value="1"/>
</dbReference>
<dbReference type="Proteomes" id="UP000239874">
    <property type="component" value="Unassembled WGS sequence"/>
</dbReference>
<comment type="similarity">
    <text evidence="1">Belongs to the ROK (NagC/XylR) family.</text>
</comment>
<gene>
    <name evidence="2" type="ORF">C5E45_21150</name>
</gene>
<dbReference type="InterPro" id="IPR000600">
    <property type="entry name" value="ROK"/>
</dbReference>
<organism evidence="2 3">
    <name type="scientific">Nocardia nova</name>
    <dbReference type="NCBI Taxonomy" id="37330"/>
    <lineage>
        <taxon>Bacteria</taxon>
        <taxon>Bacillati</taxon>
        <taxon>Actinomycetota</taxon>
        <taxon>Actinomycetes</taxon>
        <taxon>Mycobacteriales</taxon>
        <taxon>Nocardiaceae</taxon>
        <taxon>Nocardia</taxon>
    </lineage>
</organism>
<dbReference type="SUPFAM" id="SSF46785">
    <property type="entry name" value="Winged helix' DNA-binding domain"/>
    <property type="match status" value="1"/>
</dbReference>
<evidence type="ECO:0000256" key="1">
    <source>
        <dbReference type="ARBA" id="ARBA00006479"/>
    </source>
</evidence>
<dbReference type="GO" id="GO:0016301">
    <property type="term" value="F:kinase activity"/>
    <property type="evidence" value="ECO:0007669"/>
    <property type="project" value="UniProtKB-KW"/>
</dbReference>
<dbReference type="InterPro" id="IPR036390">
    <property type="entry name" value="WH_DNA-bd_sf"/>
</dbReference>
<dbReference type="EMBL" id="PSZC01000015">
    <property type="protein sequence ID" value="PPJ36230.1"/>
    <property type="molecule type" value="Genomic_DNA"/>
</dbReference>
<dbReference type="InterPro" id="IPR036388">
    <property type="entry name" value="WH-like_DNA-bd_sf"/>
</dbReference>
<dbReference type="OrthoDB" id="3605644at2"/>
<reference evidence="2 3" key="1">
    <citation type="submission" date="2018-02" db="EMBL/GenBank/DDBJ databases">
        <title>8 Nocardia nova and 1 Nocardia cyriacigeorgica strain used for evolution to TMP-SMX.</title>
        <authorList>
            <person name="Mehta H."/>
            <person name="Weng J."/>
            <person name="Shamoo Y."/>
        </authorList>
    </citation>
    <scope>NUCLEOTIDE SEQUENCE [LARGE SCALE GENOMIC DNA]</scope>
    <source>
        <strain evidence="2 3">MDA3139</strain>
    </source>
</reference>
<dbReference type="Pfam" id="PF00480">
    <property type="entry name" value="ROK"/>
    <property type="match status" value="1"/>
</dbReference>
<dbReference type="InterPro" id="IPR043129">
    <property type="entry name" value="ATPase_NBD"/>
</dbReference>
<keyword evidence="2" id="KW-0418">Kinase</keyword>